<dbReference type="InterPro" id="IPR015421">
    <property type="entry name" value="PyrdxlP-dep_Trfase_major"/>
</dbReference>
<evidence type="ECO:0000313" key="11">
    <source>
        <dbReference type="EMBL" id="NML60525.1"/>
    </source>
</evidence>
<dbReference type="NCBIfam" id="TIGR00858">
    <property type="entry name" value="bioF"/>
    <property type="match status" value="1"/>
</dbReference>
<keyword evidence="5 8" id="KW-0093">Biotin biosynthesis</keyword>
<evidence type="ECO:0000256" key="8">
    <source>
        <dbReference type="HAMAP-Rule" id="MF_01693"/>
    </source>
</evidence>
<dbReference type="UniPathway" id="UPA00078"/>
<accession>A0A848HGE5</accession>
<evidence type="ECO:0000256" key="4">
    <source>
        <dbReference type="ARBA" id="ARBA00022679"/>
    </source>
</evidence>
<dbReference type="Gene3D" id="3.90.1150.10">
    <property type="entry name" value="Aspartate Aminotransferase, domain 1"/>
    <property type="match status" value="1"/>
</dbReference>
<dbReference type="GO" id="GO:0008710">
    <property type="term" value="F:8-amino-7-oxononanoate synthase activity"/>
    <property type="evidence" value="ECO:0007669"/>
    <property type="project" value="UniProtKB-UniRule"/>
</dbReference>
<dbReference type="Proteomes" id="UP000583752">
    <property type="component" value="Unassembled WGS sequence"/>
</dbReference>
<comment type="function">
    <text evidence="8">Catalyzes the decarboxylative condensation of pimeloyl-[acyl-carrier protein] and L-alanine to produce 8-amino-7-oxononanoate (AON), [acyl-carrier protein], and carbon dioxide.</text>
</comment>
<keyword evidence="11" id="KW-0012">Acyltransferase</keyword>
<comment type="similarity">
    <text evidence="8">Belongs to the class-II pyridoxal-phosphate-dependent aminotransferase family. BioF subfamily.</text>
</comment>
<feature type="binding site" evidence="8">
    <location>
        <position position="184"/>
    </location>
    <ligand>
        <name>pyridoxal 5'-phosphate</name>
        <dbReference type="ChEBI" id="CHEBI:597326"/>
    </ligand>
</feature>
<evidence type="ECO:0000313" key="12">
    <source>
        <dbReference type="Proteomes" id="UP000583752"/>
    </source>
</evidence>
<evidence type="ECO:0000256" key="5">
    <source>
        <dbReference type="ARBA" id="ARBA00022756"/>
    </source>
</evidence>
<feature type="binding site" evidence="8">
    <location>
        <position position="21"/>
    </location>
    <ligand>
        <name>substrate</name>
    </ligand>
</feature>
<feature type="binding site" evidence="8">
    <location>
        <begin position="112"/>
        <end position="113"/>
    </location>
    <ligand>
        <name>pyridoxal 5'-phosphate</name>
        <dbReference type="ChEBI" id="CHEBI:597326"/>
    </ligand>
</feature>
<evidence type="ECO:0000256" key="6">
    <source>
        <dbReference type="ARBA" id="ARBA00022898"/>
    </source>
</evidence>
<dbReference type="SUPFAM" id="SSF53383">
    <property type="entry name" value="PLP-dependent transferases"/>
    <property type="match status" value="1"/>
</dbReference>
<comment type="subunit">
    <text evidence="3 8">Homodimer.</text>
</comment>
<dbReference type="InterPro" id="IPR015422">
    <property type="entry name" value="PyrdxlP-dep_Trfase_small"/>
</dbReference>
<dbReference type="GO" id="GO:0009102">
    <property type="term" value="P:biotin biosynthetic process"/>
    <property type="evidence" value="ECO:0007669"/>
    <property type="project" value="UniProtKB-UniRule"/>
</dbReference>
<comment type="cofactor">
    <cofactor evidence="1 8 9">
        <name>pyridoxal 5'-phosphate</name>
        <dbReference type="ChEBI" id="CHEBI:597326"/>
    </cofactor>
</comment>
<dbReference type="PANTHER" id="PTHR13693">
    <property type="entry name" value="CLASS II AMINOTRANSFERASE/8-AMINO-7-OXONONANOATE SYNTHASE"/>
    <property type="match status" value="1"/>
</dbReference>
<dbReference type="InterPro" id="IPR015424">
    <property type="entry name" value="PyrdxlP-dep_Trfase"/>
</dbReference>
<dbReference type="AlphaFoldDB" id="A0A848HGE5"/>
<protein>
    <recommendedName>
        <fullName evidence="8">8-amino-7-oxononanoate synthase</fullName>
        <shortName evidence="8">AONS</shortName>
        <ecNumber evidence="8">2.3.1.47</ecNumber>
    </recommendedName>
    <alternativeName>
        <fullName evidence="8">7-keto-8-amino-pelargonic acid synthase</fullName>
        <shortName evidence="8">7-KAP synthase</shortName>
        <shortName evidence="8">KAPA synthase</shortName>
    </alternativeName>
    <alternativeName>
        <fullName evidence="8">8-amino-7-ketopelargonate synthase</fullName>
    </alternativeName>
</protein>
<feature type="domain" description="Aminotransferase class I/classII large" evidence="10">
    <location>
        <begin position="40"/>
        <end position="387"/>
    </location>
</feature>
<dbReference type="InterPro" id="IPR050087">
    <property type="entry name" value="AON_synthase_class-II"/>
</dbReference>
<dbReference type="EMBL" id="JABBGG010000002">
    <property type="protein sequence ID" value="NML60525.1"/>
    <property type="molecule type" value="Genomic_DNA"/>
</dbReference>
<comment type="caution">
    <text evidence="11">The sequence shown here is derived from an EMBL/GenBank/DDBJ whole genome shotgun (WGS) entry which is preliminary data.</text>
</comment>
<evidence type="ECO:0000256" key="2">
    <source>
        <dbReference type="ARBA" id="ARBA00004746"/>
    </source>
</evidence>
<feature type="binding site" evidence="8">
    <location>
        <position position="138"/>
    </location>
    <ligand>
        <name>substrate</name>
    </ligand>
</feature>
<evidence type="ECO:0000256" key="9">
    <source>
        <dbReference type="PIRSR" id="PIRSR604723-51"/>
    </source>
</evidence>
<keyword evidence="4 8" id="KW-0808">Transferase</keyword>
<gene>
    <name evidence="8 11" type="primary">bioF</name>
    <name evidence="11" type="ORF">HHL21_05355</name>
</gene>
<dbReference type="Gene3D" id="3.40.640.10">
    <property type="entry name" value="Type I PLP-dependent aspartate aminotransferase-like (Major domain)"/>
    <property type="match status" value="1"/>
</dbReference>
<dbReference type="PANTHER" id="PTHR13693:SF100">
    <property type="entry name" value="8-AMINO-7-OXONONANOATE SYNTHASE"/>
    <property type="match status" value="1"/>
</dbReference>
<reference evidence="11 12" key="1">
    <citation type="submission" date="2020-04" db="EMBL/GenBank/DDBJ databases">
        <title>Massilia sp. RP-1-19 isolated from soil.</title>
        <authorList>
            <person name="Dahal R.H."/>
        </authorList>
    </citation>
    <scope>NUCLEOTIDE SEQUENCE [LARGE SCALE GENOMIC DNA]</scope>
    <source>
        <strain evidence="11 12">RP-1-19</strain>
    </source>
</reference>
<keyword evidence="6 8" id="KW-0663">Pyridoxal phosphate</keyword>
<comment type="pathway">
    <text evidence="2 8">Cofactor biosynthesis; biotin biosynthesis.</text>
</comment>
<dbReference type="InterPro" id="IPR004723">
    <property type="entry name" value="AONS_Archaea/Proteobacteria"/>
</dbReference>
<feature type="binding site" evidence="8">
    <location>
        <position position="359"/>
    </location>
    <ligand>
        <name>substrate</name>
    </ligand>
</feature>
<evidence type="ECO:0000256" key="7">
    <source>
        <dbReference type="ARBA" id="ARBA00047715"/>
    </source>
</evidence>
<dbReference type="InterPro" id="IPR022834">
    <property type="entry name" value="AONS_Proteobacteria"/>
</dbReference>
<dbReference type="EC" id="2.3.1.47" evidence="8"/>
<feature type="binding site" evidence="8">
    <location>
        <position position="212"/>
    </location>
    <ligand>
        <name>pyridoxal 5'-phosphate</name>
        <dbReference type="ChEBI" id="CHEBI:597326"/>
    </ligand>
</feature>
<dbReference type="HAMAP" id="MF_01693">
    <property type="entry name" value="BioF_aminotrans_2"/>
    <property type="match status" value="1"/>
</dbReference>
<name>A0A848HGE5_9BURK</name>
<dbReference type="RefSeq" id="WP_169464211.1">
    <property type="nucleotide sequence ID" value="NZ_JABBGG010000002.1"/>
</dbReference>
<evidence type="ECO:0000256" key="1">
    <source>
        <dbReference type="ARBA" id="ARBA00001933"/>
    </source>
</evidence>
<comment type="catalytic activity">
    <reaction evidence="7 8">
        <text>6-carboxyhexanoyl-[ACP] + L-alanine + H(+) = (8S)-8-amino-7-oxononanoate + holo-[ACP] + CO2</text>
        <dbReference type="Rhea" id="RHEA:42288"/>
        <dbReference type="Rhea" id="RHEA-COMP:9685"/>
        <dbReference type="Rhea" id="RHEA-COMP:9955"/>
        <dbReference type="ChEBI" id="CHEBI:15378"/>
        <dbReference type="ChEBI" id="CHEBI:16526"/>
        <dbReference type="ChEBI" id="CHEBI:57972"/>
        <dbReference type="ChEBI" id="CHEBI:64479"/>
        <dbReference type="ChEBI" id="CHEBI:78846"/>
        <dbReference type="ChEBI" id="CHEBI:149468"/>
        <dbReference type="EC" id="2.3.1.47"/>
    </reaction>
</comment>
<dbReference type="InterPro" id="IPR004839">
    <property type="entry name" value="Aminotransferase_I/II_large"/>
</dbReference>
<feature type="binding site" evidence="8">
    <location>
        <position position="240"/>
    </location>
    <ligand>
        <name>pyridoxal 5'-phosphate</name>
        <dbReference type="ChEBI" id="CHEBI:597326"/>
    </ligand>
</feature>
<organism evidence="11 12">
    <name type="scientific">Massilia polaris</name>
    <dbReference type="NCBI Taxonomy" id="2728846"/>
    <lineage>
        <taxon>Bacteria</taxon>
        <taxon>Pseudomonadati</taxon>
        <taxon>Pseudomonadota</taxon>
        <taxon>Betaproteobacteria</taxon>
        <taxon>Burkholderiales</taxon>
        <taxon>Oxalobacteraceae</taxon>
        <taxon>Telluria group</taxon>
        <taxon>Massilia</taxon>
    </lineage>
</organism>
<dbReference type="GO" id="GO:0030170">
    <property type="term" value="F:pyridoxal phosphate binding"/>
    <property type="evidence" value="ECO:0007669"/>
    <property type="project" value="UniProtKB-UniRule"/>
</dbReference>
<dbReference type="Pfam" id="PF00155">
    <property type="entry name" value="Aminotran_1_2"/>
    <property type="match status" value="1"/>
</dbReference>
<evidence type="ECO:0000256" key="3">
    <source>
        <dbReference type="ARBA" id="ARBA00011738"/>
    </source>
</evidence>
<feature type="modified residue" description="N6-(pyridoxal phosphate)lysine" evidence="8 9">
    <location>
        <position position="243"/>
    </location>
</feature>
<sequence length="398" mass="42241">MDLIASLDRKLTALDEQSLTRRRRVVDTPSAPRLVVDGRPMLAFCSNDYLGLAAHPLVIEALREGASLYGAGSGASHLVSGHGRAHELLEERLAAFLGPHLESARALSFCTGYMANLAMLTALGADADAEIFSESLNHASLIDGARLARASVKVYPHADLDALAALLEASNASAKVVVTDSVFSMDGDLAPLPQMLALCEKHGAWLVIDDAHGFGTLGPHGRGALEHFDLRSSNLVYMGTLGKAAGVGGAFVAAHASVIELMIQRARPYIFTTAAPPALAHALLASLDIIGGDEGAQRRAHLQALIAHLDGELTPSRWQRPVSTTAIQPVIIGSNAEAMRVGAGLYRRGLWVAAIRPPTVPVDTARLRITLSAAHTHEEVTQLATALNELERTWDESQ</sequence>
<keyword evidence="12" id="KW-1185">Reference proteome</keyword>
<evidence type="ECO:0000259" key="10">
    <source>
        <dbReference type="Pfam" id="PF00155"/>
    </source>
</evidence>
<proteinExistence type="inferred from homology"/>